<dbReference type="InterPro" id="IPR022029">
    <property type="entry name" value="YoaR-like_PG-bd"/>
</dbReference>
<evidence type="ECO:0000256" key="5">
    <source>
        <dbReference type="ARBA" id="ARBA00023316"/>
    </source>
</evidence>
<dbReference type="SUPFAM" id="SSF141523">
    <property type="entry name" value="L,D-transpeptidase catalytic domain-like"/>
    <property type="match status" value="1"/>
</dbReference>
<dbReference type="GO" id="GO:0008360">
    <property type="term" value="P:regulation of cell shape"/>
    <property type="evidence" value="ECO:0007669"/>
    <property type="project" value="UniProtKB-UniRule"/>
</dbReference>
<evidence type="ECO:0000256" key="1">
    <source>
        <dbReference type="ARBA" id="ARBA00004752"/>
    </source>
</evidence>
<evidence type="ECO:0000256" key="7">
    <source>
        <dbReference type="SAM" id="Phobius"/>
    </source>
</evidence>
<evidence type="ECO:0000256" key="4">
    <source>
        <dbReference type="ARBA" id="ARBA00022984"/>
    </source>
</evidence>
<dbReference type="Proteomes" id="UP000003178">
    <property type="component" value="Unassembled WGS sequence"/>
</dbReference>
<dbReference type="GO" id="GO:0016740">
    <property type="term" value="F:transferase activity"/>
    <property type="evidence" value="ECO:0007669"/>
    <property type="project" value="UniProtKB-KW"/>
</dbReference>
<keyword evidence="7" id="KW-1133">Transmembrane helix</keyword>
<dbReference type="Gene3D" id="3.10.20.800">
    <property type="match status" value="1"/>
</dbReference>
<evidence type="ECO:0000256" key="6">
    <source>
        <dbReference type="PROSITE-ProRule" id="PRU01373"/>
    </source>
</evidence>
<dbReference type="STRING" id="500633.CLOHIR_01257"/>
<dbReference type="SUPFAM" id="SSF143985">
    <property type="entry name" value="L,D-transpeptidase pre-catalytic domain-like"/>
    <property type="match status" value="1"/>
</dbReference>
<accession>B6FZF3</accession>
<dbReference type="UniPathway" id="UPA00219"/>
<evidence type="ECO:0000256" key="2">
    <source>
        <dbReference type="ARBA" id="ARBA00022679"/>
    </source>
</evidence>
<keyword evidence="5 6" id="KW-0961">Cell wall biogenesis/degradation</keyword>
<dbReference type="RefSeq" id="WP_006440178.1">
    <property type="nucleotide sequence ID" value="NZ_DS995356.1"/>
</dbReference>
<dbReference type="PANTHER" id="PTHR30582:SF33">
    <property type="entry name" value="EXPORTED PROTEIN"/>
    <property type="match status" value="1"/>
</dbReference>
<reference evidence="9 10" key="1">
    <citation type="submission" date="2008-09" db="EMBL/GenBank/DDBJ databases">
        <authorList>
            <person name="Fulton L."/>
            <person name="Clifton S."/>
            <person name="Fulton B."/>
            <person name="Xu J."/>
            <person name="Minx P."/>
            <person name="Pepin K.H."/>
            <person name="Johnson M."/>
            <person name="Thiruvilangam P."/>
            <person name="Bhonagiri V."/>
            <person name="Nash W.E."/>
            <person name="Mardis E.R."/>
            <person name="Wilson R.K."/>
        </authorList>
    </citation>
    <scope>NUCLEOTIDE SEQUENCE [LARGE SCALE GENOMIC DNA]</scope>
    <source>
        <strain evidence="9 10">DSM 13275</strain>
    </source>
</reference>
<feature type="domain" description="L,D-TPase catalytic" evidence="8">
    <location>
        <begin position="347"/>
        <end position="466"/>
    </location>
</feature>
<dbReference type="InterPro" id="IPR005490">
    <property type="entry name" value="LD_TPept_cat_dom"/>
</dbReference>
<dbReference type="PROSITE" id="PS52029">
    <property type="entry name" value="LD_TPASE"/>
    <property type="match status" value="1"/>
</dbReference>
<evidence type="ECO:0000259" key="8">
    <source>
        <dbReference type="PROSITE" id="PS52029"/>
    </source>
</evidence>
<reference evidence="9 10" key="2">
    <citation type="submission" date="2008-10" db="EMBL/GenBank/DDBJ databases">
        <title>Draft genome sequence of Clostridium hiranonis (DSM 13275).</title>
        <authorList>
            <person name="Sudarsanam P."/>
            <person name="Ley R."/>
            <person name="Guruge J."/>
            <person name="Turnbaugh P.J."/>
            <person name="Mahowald M."/>
            <person name="Liep D."/>
            <person name="Gordon J."/>
        </authorList>
    </citation>
    <scope>NUCLEOTIDE SEQUENCE [LARGE SCALE GENOMIC DNA]</scope>
    <source>
        <strain evidence="9 10">DSM 13275</strain>
    </source>
</reference>
<dbReference type="GO" id="GO:0018104">
    <property type="term" value="P:peptidoglycan-protein cross-linking"/>
    <property type="evidence" value="ECO:0007669"/>
    <property type="project" value="TreeGrafter"/>
</dbReference>
<keyword evidence="7" id="KW-0812">Transmembrane</keyword>
<dbReference type="CDD" id="cd16913">
    <property type="entry name" value="YkuD_like"/>
    <property type="match status" value="1"/>
</dbReference>
<dbReference type="Pfam" id="PF12229">
    <property type="entry name" value="PG_binding_4"/>
    <property type="match status" value="1"/>
</dbReference>
<organism evidence="9 10">
    <name type="scientific">Peptacetobacter hiranonis (strain DSM 13275 / JCM 10541 / KCTC 15199 / TO-931)</name>
    <name type="common">Clostridium hiranonis</name>
    <dbReference type="NCBI Taxonomy" id="500633"/>
    <lineage>
        <taxon>Bacteria</taxon>
        <taxon>Bacillati</taxon>
        <taxon>Bacillota</taxon>
        <taxon>Clostridia</taxon>
        <taxon>Peptostreptococcales</taxon>
        <taxon>Peptostreptococcaceae</taxon>
        <taxon>Peptacetobacter</taxon>
    </lineage>
</organism>
<dbReference type="EMBL" id="ABWP01000053">
    <property type="protein sequence ID" value="EEA85094.1"/>
    <property type="molecule type" value="Genomic_DNA"/>
</dbReference>
<feature type="active site" description="Nucleophile" evidence="6">
    <location>
        <position position="442"/>
    </location>
</feature>
<keyword evidence="3 6" id="KW-0133">Cell shape</keyword>
<dbReference type="PANTHER" id="PTHR30582">
    <property type="entry name" value="L,D-TRANSPEPTIDASE"/>
    <property type="match status" value="1"/>
</dbReference>
<keyword evidence="7" id="KW-0472">Membrane</keyword>
<dbReference type="eggNOG" id="COG1376">
    <property type="taxonomic scope" value="Bacteria"/>
</dbReference>
<gene>
    <name evidence="9" type="ORF">CLOHIR_01257</name>
</gene>
<feature type="active site" description="Proton donor/acceptor" evidence="6">
    <location>
        <position position="421"/>
    </location>
</feature>
<keyword evidence="2" id="KW-0808">Transferase</keyword>
<dbReference type="Gene3D" id="2.40.440.10">
    <property type="entry name" value="L,D-transpeptidase catalytic domain-like"/>
    <property type="match status" value="1"/>
</dbReference>
<evidence type="ECO:0000256" key="3">
    <source>
        <dbReference type="ARBA" id="ARBA00022960"/>
    </source>
</evidence>
<dbReference type="OrthoDB" id="3176960at2"/>
<comment type="pathway">
    <text evidence="1 6">Cell wall biogenesis; peptidoglycan biosynthesis.</text>
</comment>
<dbReference type="HOGENOM" id="CLU_022707_2_1_9"/>
<dbReference type="InterPro" id="IPR050979">
    <property type="entry name" value="LD-transpeptidase"/>
</dbReference>
<name>B6FZF3_PEPHT</name>
<dbReference type="GO" id="GO:0071555">
    <property type="term" value="P:cell wall organization"/>
    <property type="evidence" value="ECO:0007669"/>
    <property type="project" value="UniProtKB-UniRule"/>
</dbReference>
<dbReference type="GO" id="GO:0005576">
    <property type="term" value="C:extracellular region"/>
    <property type="evidence" value="ECO:0007669"/>
    <property type="project" value="TreeGrafter"/>
</dbReference>
<dbReference type="Pfam" id="PF03734">
    <property type="entry name" value="YkuD"/>
    <property type="match status" value="1"/>
</dbReference>
<dbReference type="InterPro" id="IPR038063">
    <property type="entry name" value="Transpep_catalytic_dom"/>
</dbReference>
<dbReference type="GO" id="GO:0071972">
    <property type="term" value="F:peptidoglycan L,D-transpeptidase activity"/>
    <property type="evidence" value="ECO:0007669"/>
    <property type="project" value="TreeGrafter"/>
</dbReference>
<evidence type="ECO:0000313" key="9">
    <source>
        <dbReference type="EMBL" id="EEA85094.1"/>
    </source>
</evidence>
<dbReference type="InterPro" id="IPR038054">
    <property type="entry name" value="LD_TPept-like_central_sf"/>
</dbReference>
<comment type="caution">
    <text evidence="9">The sequence shown here is derived from an EMBL/GenBank/DDBJ whole genome shotgun (WGS) entry which is preliminary data.</text>
</comment>
<dbReference type="MEROPS" id="C82.001"/>
<sequence>MGILSRKGTKDIPKKKIAAIIVGVIAVIYIGLAVFFTNHFYFGTVINGESCSGKTVADVEEMFGKVSDDYSLTLTDKRNKEFTIKSKDIDLTFHDEGQIQKIKDSQSSFGWIVGIFKNKDYNADIVRYDNAKLEKLYNGFELFDKNYVIEPKSAYPEYSRKTNSYEIRPEIYGNKVNKEALYKEMQKSILSGNKAINIDEAGLYVQPKNKADSSKLAKAVEELNKKVKMKVTYDFEDRKEVFSGYEIAQLLNCDSEGNYDITINRDRMIELLRGLSKQYSTYGDPRKFKASSGKEITIYGGSYGWLIDKEKEADELTKVLEAGKSVTREPVYSQTALHRTKDDIGNTYVEISLGGQYLWYYRDGKLVTSFPVVTGNTSRGHGTPGGIYPLNYKERDTYLNGRNYSSHVNYWMPFNGNIGLHDATWRSSFGGGIYRSNGSHGCVNCPYSGAATIYKTIEKGTPIILY</sequence>
<keyword evidence="10" id="KW-1185">Reference proteome</keyword>
<feature type="transmembrane region" description="Helical" evidence="7">
    <location>
        <begin position="20"/>
        <end position="42"/>
    </location>
</feature>
<dbReference type="AlphaFoldDB" id="B6FZF3"/>
<proteinExistence type="predicted"/>
<evidence type="ECO:0000313" key="10">
    <source>
        <dbReference type="Proteomes" id="UP000003178"/>
    </source>
</evidence>
<protein>
    <recommendedName>
        <fullName evidence="8">L,D-TPase catalytic domain-containing protein</fullName>
    </recommendedName>
</protein>
<keyword evidence="4 6" id="KW-0573">Peptidoglycan synthesis</keyword>